<reference evidence="2" key="2">
    <citation type="submission" date="2015-06" db="UniProtKB">
        <authorList>
            <consortium name="EnsemblMetazoa"/>
        </authorList>
    </citation>
    <scope>IDENTIFICATION</scope>
</reference>
<protein>
    <submittedName>
        <fullName evidence="2">Uncharacterized protein</fullName>
    </submittedName>
</protein>
<proteinExistence type="predicted"/>
<evidence type="ECO:0000313" key="2">
    <source>
        <dbReference type="EnsemblMetazoa" id="tetur23g00280.1"/>
    </source>
</evidence>
<sequence>MVAKNLFIVRCHFQYAIFESSRWQDRRSSISICGSKNTQRSSTRSMSKTMNPDEE</sequence>
<reference evidence="3" key="1">
    <citation type="submission" date="2011-08" db="EMBL/GenBank/DDBJ databases">
        <authorList>
            <person name="Rombauts S."/>
        </authorList>
    </citation>
    <scope>NUCLEOTIDE SEQUENCE</scope>
    <source>
        <strain evidence="3">London</strain>
    </source>
</reference>
<feature type="region of interest" description="Disordered" evidence="1">
    <location>
        <begin position="26"/>
        <end position="55"/>
    </location>
</feature>
<dbReference type="AlphaFoldDB" id="T1KVD9"/>
<dbReference type="EMBL" id="CAEY01000612">
    <property type="status" value="NOT_ANNOTATED_CDS"/>
    <property type="molecule type" value="Genomic_DNA"/>
</dbReference>
<dbReference type="Proteomes" id="UP000015104">
    <property type="component" value="Unassembled WGS sequence"/>
</dbReference>
<accession>T1KVD9</accession>
<keyword evidence="3" id="KW-1185">Reference proteome</keyword>
<evidence type="ECO:0000256" key="1">
    <source>
        <dbReference type="SAM" id="MobiDB-lite"/>
    </source>
</evidence>
<name>T1KVD9_TETUR</name>
<organism evidence="2 3">
    <name type="scientific">Tetranychus urticae</name>
    <name type="common">Two-spotted spider mite</name>
    <dbReference type="NCBI Taxonomy" id="32264"/>
    <lineage>
        <taxon>Eukaryota</taxon>
        <taxon>Metazoa</taxon>
        <taxon>Ecdysozoa</taxon>
        <taxon>Arthropoda</taxon>
        <taxon>Chelicerata</taxon>
        <taxon>Arachnida</taxon>
        <taxon>Acari</taxon>
        <taxon>Acariformes</taxon>
        <taxon>Trombidiformes</taxon>
        <taxon>Prostigmata</taxon>
        <taxon>Eleutherengona</taxon>
        <taxon>Raphignathae</taxon>
        <taxon>Tetranychoidea</taxon>
        <taxon>Tetranychidae</taxon>
        <taxon>Tetranychus</taxon>
    </lineage>
</organism>
<evidence type="ECO:0000313" key="3">
    <source>
        <dbReference type="Proteomes" id="UP000015104"/>
    </source>
</evidence>
<dbReference type="HOGENOM" id="CLU_3034958_0_0_1"/>
<feature type="compositionally biased region" description="Polar residues" evidence="1">
    <location>
        <begin position="29"/>
        <end position="55"/>
    </location>
</feature>
<dbReference type="EnsemblMetazoa" id="tetur23g00280.1">
    <property type="protein sequence ID" value="tetur23g00280.1"/>
    <property type="gene ID" value="tetur23g00280"/>
</dbReference>